<evidence type="ECO:0000256" key="3">
    <source>
        <dbReference type="ARBA" id="ARBA00022475"/>
    </source>
</evidence>
<dbReference type="PANTHER" id="PTHR43394">
    <property type="entry name" value="ATP-DEPENDENT PERMEASE MDL1, MITOCHONDRIAL"/>
    <property type="match status" value="1"/>
</dbReference>
<sequence length="604" mass="67611">MVSAFAQEHCAIKIPSTLFMKQLLSLKPYLLKYKKNLWSGFFFIVLHNLFAVAAPTFIGKAVDGMSGALSLSAILTDVGFYFLLTLLGGYFLYLVRQRIIVTSRHIEFDLKNNYYQHLQRLPRSFYNATTTGELISRGTNDMNAIREFVGPGIMYSFNTFFRLVFAIVAMVAISPSLTFFALLPAPLLSYLVYKIGASMQKRSKSIQESYAAITNLVQENIAGIRVVKSYNREAFEIERFRLLNSDYYGKNLALGKLQALFFAFLTSMTALSLLPVIWVGGMYVVDGTMTVGGIAQFIVYVTMLSWPIISIGWVTTIIQKAATAQVRLHEIFSMKPEVHKDEKADALPQKATLRFDNVSFHYAGQAEHPVLKRLSFEIPAGSKVAIVGATGSGKSSLVNLIPRLYDPTEGAITLDRYDLRTIPLQHLREMVGFVPQVNFLFSDTIAHNITWGSRGEAHDEAAVEAVIEASKIAMLHADVEDFPDHYHTMLGEKGINLSGGQKQRACIARAVAWQPKLLVLDDALSAVDTDTEARLFEALLQKLPDTTIVLISHRISTVKNCDRIMVLDHGEIVESGTHEELLERQHLYAELYNQQLLEEEILSM</sequence>
<dbReference type="EC" id="3.6.3.27" evidence="12"/>
<evidence type="ECO:0000256" key="1">
    <source>
        <dbReference type="ARBA" id="ARBA00004651"/>
    </source>
</evidence>
<proteinExistence type="predicted"/>
<feature type="domain" description="ABC transporter" evidence="10">
    <location>
        <begin position="353"/>
        <end position="594"/>
    </location>
</feature>
<evidence type="ECO:0000256" key="4">
    <source>
        <dbReference type="ARBA" id="ARBA00022692"/>
    </source>
</evidence>
<keyword evidence="6" id="KW-0067">ATP-binding</keyword>
<dbReference type="Gene3D" id="1.20.1560.10">
    <property type="entry name" value="ABC transporter type 1, transmembrane domain"/>
    <property type="match status" value="1"/>
</dbReference>
<name>Q3AQY8_CHLCH</name>
<reference evidence="12" key="1">
    <citation type="submission" date="2005-08" db="EMBL/GenBank/DDBJ databases">
        <title>Complete sequence of Chlorobium chlorochromatii CaD3.</title>
        <authorList>
            <person name="Copeland A."/>
            <person name="Lucas S."/>
            <person name="Lapidus A."/>
            <person name="Barry K."/>
            <person name="Detter J.C."/>
            <person name="Glavina T."/>
            <person name="Hammon N."/>
            <person name="Israni S."/>
            <person name="Pitluck S."/>
            <person name="Bryant D."/>
            <person name="Schmutz J."/>
            <person name="Larimer F."/>
            <person name="Land M."/>
            <person name="Kyrpides N."/>
            <person name="Ivanova N."/>
            <person name="Richardson P."/>
        </authorList>
    </citation>
    <scope>NUCLEOTIDE SEQUENCE [LARGE SCALE GENOMIC DNA]</scope>
    <source>
        <strain evidence="12">CaD3</strain>
    </source>
</reference>
<dbReference type="eggNOG" id="COG1132">
    <property type="taxonomic scope" value="Bacteria"/>
</dbReference>
<dbReference type="GO" id="GO:0005524">
    <property type="term" value="F:ATP binding"/>
    <property type="evidence" value="ECO:0007669"/>
    <property type="project" value="UniProtKB-KW"/>
</dbReference>
<keyword evidence="8 9" id="KW-0472">Membrane</keyword>
<dbReference type="AlphaFoldDB" id="Q3AQY8"/>
<feature type="domain" description="ABC transmembrane type-1" evidence="11">
    <location>
        <begin position="40"/>
        <end position="320"/>
    </location>
</feature>
<dbReference type="GO" id="GO:0016887">
    <property type="term" value="F:ATP hydrolysis activity"/>
    <property type="evidence" value="ECO:0007669"/>
    <property type="project" value="InterPro"/>
</dbReference>
<keyword evidence="12" id="KW-0378">Hydrolase</keyword>
<keyword evidence="3" id="KW-1003">Cell membrane</keyword>
<feature type="transmembrane region" description="Helical" evidence="9">
    <location>
        <begin position="297"/>
        <end position="318"/>
    </location>
</feature>
<evidence type="ECO:0000313" key="12">
    <source>
        <dbReference type="EMBL" id="ABB28587.1"/>
    </source>
</evidence>
<gene>
    <name evidence="12" type="ordered locus">Cag_1327</name>
</gene>
<dbReference type="PANTHER" id="PTHR43394:SF1">
    <property type="entry name" value="ATP-BINDING CASSETTE SUB-FAMILY B MEMBER 10, MITOCHONDRIAL"/>
    <property type="match status" value="1"/>
</dbReference>
<evidence type="ECO:0000256" key="2">
    <source>
        <dbReference type="ARBA" id="ARBA00022448"/>
    </source>
</evidence>
<accession>Q3AQY8</accession>
<dbReference type="PROSITE" id="PS50893">
    <property type="entry name" value="ABC_TRANSPORTER_2"/>
    <property type="match status" value="1"/>
</dbReference>
<dbReference type="KEGG" id="cch:Cag_1327"/>
<dbReference type="HOGENOM" id="CLU_000604_84_3_10"/>
<dbReference type="InterPro" id="IPR027417">
    <property type="entry name" value="P-loop_NTPase"/>
</dbReference>
<keyword evidence="5" id="KW-0547">Nucleotide-binding</keyword>
<organism evidence="12">
    <name type="scientific">Chlorobium chlorochromatii (strain CaD3)</name>
    <dbReference type="NCBI Taxonomy" id="340177"/>
    <lineage>
        <taxon>Bacteria</taxon>
        <taxon>Pseudomonadati</taxon>
        <taxon>Chlorobiota</taxon>
        <taxon>Chlorobiia</taxon>
        <taxon>Chlorobiales</taxon>
        <taxon>Chlorobiaceae</taxon>
        <taxon>Chlorobium/Pelodictyon group</taxon>
        <taxon>Chlorobium</taxon>
    </lineage>
</organism>
<evidence type="ECO:0000259" key="11">
    <source>
        <dbReference type="PROSITE" id="PS50929"/>
    </source>
</evidence>
<dbReference type="SMART" id="SM00382">
    <property type="entry name" value="AAA"/>
    <property type="match status" value="1"/>
</dbReference>
<protein>
    <submittedName>
        <fullName evidence="12">ATPase</fullName>
        <ecNumber evidence="12">3.6.3.27</ecNumber>
    </submittedName>
</protein>
<dbReference type="InterPro" id="IPR003593">
    <property type="entry name" value="AAA+_ATPase"/>
</dbReference>
<dbReference type="PROSITE" id="PS00211">
    <property type="entry name" value="ABC_TRANSPORTER_1"/>
    <property type="match status" value="1"/>
</dbReference>
<evidence type="ECO:0000256" key="9">
    <source>
        <dbReference type="SAM" id="Phobius"/>
    </source>
</evidence>
<dbReference type="FunFam" id="3.40.50.300:FF:000221">
    <property type="entry name" value="Multidrug ABC transporter ATP-binding protein"/>
    <property type="match status" value="1"/>
</dbReference>
<comment type="subcellular location">
    <subcellularLocation>
        <location evidence="1">Cell membrane</location>
        <topology evidence="1">Multi-pass membrane protein</topology>
    </subcellularLocation>
</comment>
<dbReference type="SUPFAM" id="SSF52540">
    <property type="entry name" value="P-loop containing nucleoside triphosphate hydrolases"/>
    <property type="match status" value="1"/>
</dbReference>
<evidence type="ECO:0000256" key="7">
    <source>
        <dbReference type="ARBA" id="ARBA00022989"/>
    </source>
</evidence>
<dbReference type="SUPFAM" id="SSF90123">
    <property type="entry name" value="ABC transporter transmembrane region"/>
    <property type="match status" value="1"/>
</dbReference>
<keyword evidence="7 9" id="KW-1133">Transmembrane helix</keyword>
<keyword evidence="2" id="KW-0813">Transport</keyword>
<dbReference type="InterPro" id="IPR036640">
    <property type="entry name" value="ABC1_TM_sf"/>
</dbReference>
<feature type="transmembrane region" description="Helical" evidence="9">
    <location>
        <begin position="260"/>
        <end position="285"/>
    </location>
</feature>
<dbReference type="Pfam" id="PF00664">
    <property type="entry name" value="ABC_membrane"/>
    <property type="match status" value="1"/>
</dbReference>
<dbReference type="CDD" id="cd18541">
    <property type="entry name" value="ABC_6TM_TmrB_like"/>
    <property type="match status" value="1"/>
</dbReference>
<dbReference type="InterPro" id="IPR017871">
    <property type="entry name" value="ABC_transporter-like_CS"/>
</dbReference>
<dbReference type="Gene3D" id="3.40.50.300">
    <property type="entry name" value="P-loop containing nucleotide triphosphate hydrolases"/>
    <property type="match status" value="1"/>
</dbReference>
<dbReference type="InterPro" id="IPR039421">
    <property type="entry name" value="Type_1_exporter"/>
</dbReference>
<dbReference type="EMBL" id="CP000108">
    <property type="protein sequence ID" value="ABB28587.1"/>
    <property type="molecule type" value="Genomic_DNA"/>
</dbReference>
<evidence type="ECO:0000256" key="8">
    <source>
        <dbReference type="ARBA" id="ARBA00023136"/>
    </source>
</evidence>
<evidence type="ECO:0000256" key="6">
    <source>
        <dbReference type="ARBA" id="ARBA00022840"/>
    </source>
</evidence>
<dbReference type="InterPro" id="IPR011527">
    <property type="entry name" value="ABC1_TM_dom"/>
</dbReference>
<dbReference type="PROSITE" id="PS50929">
    <property type="entry name" value="ABC_TM1F"/>
    <property type="match status" value="1"/>
</dbReference>
<feature type="transmembrane region" description="Helical" evidence="9">
    <location>
        <begin position="37"/>
        <end position="58"/>
    </location>
</feature>
<keyword evidence="4 9" id="KW-0812">Transmembrane</keyword>
<evidence type="ECO:0000256" key="5">
    <source>
        <dbReference type="ARBA" id="ARBA00022741"/>
    </source>
</evidence>
<dbReference type="GO" id="GO:0015421">
    <property type="term" value="F:ABC-type oligopeptide transporter activity"/>
    <property type="evidence" value="ECO:0007669"/>
    <property type="project" value="TreeGrafter"/>
</dbReference>
<dbReference type="Pfam" id="PF00005">
    <property type="entry name" value="ABC_tran"/>
    <property type="match status" value="1"/>
</dbReference>
<dbReference type="STRING" id="340177.Cag_1327"/>
<evidence type="ECO:0000259" key="10">
    <source>
        <dbReference type="PROSITE" id="PS50893"/>
    </source>
</evidence>
<feature type="transmembrane region" description="Helical" evidence="9">
    <location>
        <begin position="78"/>
        <end position="95"/>
    </location>
</feature>
<dbReference type="GO" id="GO:0005886">
    <property type="term" value="C:plasma membrane"/>
    <property type="evidence" value="ECO:0007669"/>
    <property type="project" value="UniProtKB-SubCell"/>
</dbReference>
<dbReference type="InterPro" id="IPR003439">
    <property type="entry name" value="ABC_transporter-like_ATP-bd"/>
</dbReference>